<evidence type="ECO:0000256" key="1">
    <source>
        <dbReference type="ARBA" id="ARBA00022603"/>
    </source>
</evidence>
<protein>
    <recommendedName>
        <fullName evidence="6">Ribosomal RNA large subunit methyltransferase H</fullName>
    </recommendedName>
</protein>
<dbReference type="CDD" id="cd18081">
    <property type="entry name" value="RlmH-like"/>
    <property type="match status" value="1"/>
</dbReference>
<accession>A0A7S4PV75</accession>
<evidence type="ECO:0000256" key="4">
    <source>
        <dbReference type="ARBA" id="ARBA00038303"/>
    </source>
</evidence>
<dbReference type="Pfam" id="PF02590">
    <property type="entry name" value="SPOUT_MTase"/>
    <property type="match status" value="1"/>
</dbReference>
<dbReference type="InterPro" id="IPR003742">
    <property type="entry name" value="RlmH-like"/>
</dbReference>
<organism evidence="5">
    <name type="scientific">Alexandrium monilatum</name>
    <dbReference type="NCBI Taxonomy" id="311494"/>
    <lineage>
        <taxon>Eukaryota</taxon>
        <taxon>Sar</taxon>
        <taxon>Alveolata</taxon>
        <taxon>Dinophyceae</taxon>
        <taxon>Gonyaulacales</taxon>
        <taxon>Pyrocystaceae</taxon>
        <taxon>Alexandrium</taxon>
    </lineage>
</organism>
<dbReference type="SUPFAM" id="SSF75217">
    <property type="entry name" value="alpha/beta knot"/>
    <property type="match status" value="1"/>
</dbReference>
<dbReference type="EMBL" id="HBNR01005125">
    <property type="protein sequence ID" value="CAE4563832.1"/>
    <property type="molecule type" value="Transcribed_RNA"/>
</dbReference>
<dbReference type="InterPro" id="IPR029028">
    <property type="entry name" value="Alpha/beta_knot_MTases"/>
</dbReference>
<name>A0A7S4PV75_9DINO</name>
<evidence type="ECO:0008006" key="6">
    <source>
        <dbReference type="Google" id="ProtNLM"/>
    </source>
</evidence>
<keyword evidence="3" id="KW-0949">S-adenosyl-L-methionine</keyword>
<evidence type="ECO:0000256" key="3">
    <source>
        <dbReference type="ARBA" id="ARBA00022691"/>
    </source>
</evidence>
<dbReference type="GO" id="GO:0006364">
    <property type="term" value="P:rRNA processing"/>
    <property type="evidence" value="ECO:0007669"/>
    <property type="project" value="InterPro"/>
</dbReference>
<dbReference type="InterPro" id="IPR029026">
    <property type="entry name" value="tRNA_m1G_MTases_N"/>
</dbReference>
<proteinExistence type="inferred from homology"/>
<dbReference type="PANTHER" id="PTHR33603:SF1">
    <property type="entry name" value="RIBOSOMAL RNA LARGE SUBUNIT METHYLTRANSFERASE H"/>
    <property type="match status" value="1"/>
</dbReference>
<comment type="similarity">
    <text evidence="4">Belongs to the RNA methyltransferase RlmH family.</text>
</comment>
<dbReference type="GO" id="GO:0008168">
    <property type="term" value="F:methyltransferase activity"/>
    <property type="evidence" value="ECO:0007669"/>
    <property type="project" value="UniProtKB-KW"/>
</dbReference>
<evidence type="ECO:0000313" key="5">
    <source>
        <dbReference type="EMBL" id="CAE4563832.1"/>
    </source>
</evidence>
<sequence length="133" mass="14907">MHSSAASQPRSRGKPTAWMTTRRTTFHPTPDALARAAVGLAQPAVLLDRCGEQASTEEFATLLFEKWLQASRRISFVIGGASGLPESLRQDFPLERISLGRLTFPHRVARVLLLEQVFRSRKILARSGYHHEE</sequence>
<dbReference type="Gene3D" id="3.40.1280.10">
    <property type="match status" value="1"/>
</dbReference>
<gene>
    <name evidence="5" type="ORF">AMON00008_LOCUS3451</name>
</gene>
<keyword evidence="1" id="KW-0489">Methyltransferase</keyword>
<reference evidence="5" key="1">
    <citation type="submission" date="2021-01" db="EMBL/GenBank/DDBJ databases">
        <authorList>
            <person name="Corre E."/>
            <person name="Pelletier E."/>
            <person name="Niang G."/>
            <person name="Scheremetjew M."/>
            <person name="Finn R."/>
            <person name="Kale V."/>
            <person name="Holt S."/>
            <person name="Cochrane G."/>
            <person name="Meng A."/>
            <person name="Brown T."/>
            <person name="Cohen L."/>
        </authorList>
    </citation>
    <scope>NUCLEOTIDE SEQUENCE</scope>
    <source>
        <strain evidence="5">CCMP3105</strain>
    </source>
</reference>
<dbReference type="GO" id="GO:0032259">
    <property type="term" value="P:methylation"/>
    <property type="evidence" value="ECO:0007669"/>
    <property type="project" value="UniProtKB-KW"/>
</dbReference>
<dbReference type="AlphaFoldDB" id="A0A7S4PV75"/>
<dbReference type="PANTHER" id="PTHR33603">
    <property type="entry name" value="METHYLTRANSFERASE"/>
    <property type="match status" value="1"/>
</dbReference>
<evidence type="ECO:0000256" key="2">
    <source>
        <dbReference type="ARBA" id="ARBA00022679"/>
    </source>
</evidence>
<keyword evidence="2" id="KW-0808">Transferase</keyword>